<name>A0ABP8JMW6_9BACT</name>
<comment type="caution">
    <text evidence="1">The sequence shown here is derived from an EMBL/GenBank/DDBJ whole genome shotgun (WGS) entry which is preliminary data.</text>
</comment>
<accession>A0ABP8JMW6</accession>
<proteinExistence type="predicted"/>
<reference evidence="2" key="1">
    <citation type="journal article" date="2019" name="Int. J. Syst. Evol. Microbiol.">
        <title>The Global Catalogue of Microorganisms (GCM) 10K type strain sequencing project: providing services to taxonomists for standard genome sequencing and annotation.</title>
        <authorList>
            <consortium name="The Broad Institute Genomics Platform"/>
            <consortium name="The Broad Institute Genome Sequencing Center for Infectious Disease"/>
            <person name="Wu L."/>
            <person name="Ma J."/>
        </authorList>
    </citation>
    <scope>NUCLEOTIDE SEQUENCE [LARGE SCALE GENOMIC DNA]</scope>
    <source>
        <strain evidence="2">JCM 17924</strain>
    </source>
</reference>
<dbReference type="Proteomes" id="UP001500454">
    <property type="component" value="Unassembled WGS sequence"/>
</dbReference>
<protein>
    <submittedName>
        <fullName evidence="1">Uncharacterized protein</fullName>
    </submittedName>
</protein>
<keyword evidence="2" id="KW-1185">Reference proteome</keyword>
<evidence type="ECO:0000313" key="1">
    <source>
        <dbReference type="EMBL" id="GAA4393379.1"/>
    </source>
</evidence>
<evidence type="ECO:0000313" key="2">
    <source>
        <dbReference type="Proteomes" id="UP001500454"/>
    </source>
</evidence>
<organism evidence="1 2">
    <name type="scientific">Hymenobacter koreensis</name>
    <dbReference type="NCBI Taxonomy" id="1084523"/>
    <lineage>
        <taxon>Bacteria</taxon>
        <taxon>Pseudomonadati</taxon>
        <taxon>Bacteroidota</taxon>
        <taxon>Cytophagia</taxon>
        <taxon>Cytophagales</taxon>
        <taxon>Hymenobacteraceae</taxon>
        <taxon>Hymenobacter</taxon>
    </lineage>
</organism>
<dbReference type="RefSeq" id="WP_345227947.1">
    <property type="nucleotide sequence ID" value="NZ_BAABHA010000015.1"/>
</dbReference>
<gene>
    <name evidence="1" type="ORF">GCM10023186_44870</name>
</gene>
<dbReference type="EMBL" id="BAABHA010000015">
    <property type="protein sequence ID" value="GAA4393379.1"/>
    <property type="molecule type" value="Genomic_DNA"/>
</dbReference>
<sequence>MESPAEHQARAAYRQAQGTPYERCALQALIDQQQAELEPRPKVPTGRFQATLSTLRHQFKPAA</sequence>